<evidence type="ECO:0000313" key="6">
    <source>
        <dbReference type="RefSeq" id="XP_026485908.2"/>
    </source>
</evidence>
<keyword evidence="1 3" id="KW-0193">Cuticle</keyword>
<dbReference type="PROSITE" id="PS00233">
    <property type="entry name" value="CHIT_BIND_RR_1"/>
    <property type="match status" value="1"/>
</dbReference>
<sequence>MKMLAILVCAAIAAAAPPARRAVSNPQEIQIVQYDSHNDGLGNYNYNFELSDGTKRDEQGEIRNAGTEDEFIAVRGSYSWVDSDGISKTVLYIADDKGFQPIVEQGPSGPLPIAVIKSLLNQ</sequence>
<evidence type="ECO:0000256" key="1">
    <source>
        <dbReference type="ARBA" id="ARBA00022460"/>
    </source>
</evidence>
<name>A0A8B8HM26_VANTA</name>
<dbReference type="PRINTS" id="PR00947">
    <property type="entry name" value="CUTICLE"/>
</dbReference>
<organism evidence="5 6">
    <name type="scientific">Vanessa tameamea</name>
    <name type="common">Kamehameha butterfly</name>
    <dbReference type="NCBI Taxonomy" id="334116"/>
    <lineage>
        <taxon>Eukaryota</taxon>
        <taxon>Metazoa</taxon>
        <taxon>Ecdysozoa</taxon>
        <taxon>Arthropoda</taxon>
        <taxon>Hexapoda</taxon>
        <taxon>Insecta</taxon>
        <taxon>Pterygota</taxon>
        <taxon>Neoptera</taxon>
        <taxon>Endopterygota</taxon>
        <taxon>Lepidoptera</taxon>
        <taxon>Glossata</taxon>
        <taxon>Ditrysia</taxon>
        <taxon>Papilionoidea</taxon>
        <taxon>Nymphalidae</taxon>
        <taxon>Nymphalinae</taxon>
        <taxon>Vanessa</taxon>
    </lineage>
</organism>
<keyword evidence="2 4" id="KW-0732">Signal</keyword>
<dbReference type="InterPro" id="IPR050468">
    <property type="entry name" value="Cuticle_Struct_Prot"/>
</dbReference>
<feature type="chain" id="PRO_5046885382" evidence="4">
    <location>
        <begin position="16"/>
        <end position="122"/>
    </location>
</feature>
<gene>
    <name evidence="6" type="primary">LOC113393307</name>
</gene>
<dbReference type="OMA" id="DGFHPTI"/>
<dbReference type="PANTHER" id="PTHR10380:SF218">
    <property type="entry name" value="ADULT CUTICLE PROTEIN 65AA-RELATED"/>
    <property type="match status" value="1"/>
</dbReference>
<reference evidence="6" key="1">
    <citation type="submission" date="2025-08" db="UniProtKB">
        <authorList>
            <consortium name="RefSeq"/>
        </authorList>
    </citation>
    <scope>IDENTIFICATION</scope>
    <source>
        <tissue evidence="6">Whole body</tissue>
    </source>
</reference>
<dbReference type="GeneID" id="113393307"/>
<dbReference type="PROSITE" id="PS51155">
    <property type="entry name" value="CHIT_BIND_RR_2"/>
    <property type="match status" value="1"/>
</dbReference>
<dbReference type="OrthoDB" id="6761795at2759"/>
<dbReference type="GO" id="GO:0062129">
    <property type="term" value="C:chitin-based extracellular matrix"/>
    <property type="evidence" value="ECO:0007669"/>
    <property type="project" value="TreeGrafter"/>
</dbReference>
<dbReference type="RefSeq" id="XP_026485908.2">
    <property type="nucleotide sequence ID" value="XM_026630123.2"/>
</dbReference>
<dbReference type="AlphaFoldDB" id="A0A8B8HM26"/>
<dbReference type="InterPro" id="IPR000618">
    <property type="entry name" value="Insect_cuticle"/>
</dbReference>
<keyword evidence="5" id="KW-1185">Reference proteome</keyword>
<dbReference type="PANTHER" id="PTHR10380">
    <property type="entry name" value="CUTICLE PROTEIN"/>
    <property type="match status" value="1"/>
</dbReference>
<accession>A0A8B8HM26</accession>
<protein>
    <submittedName>
        <fullName evidence="6">Endocuticle structural glycoprotein SgAbd-5-like</fullName>
    </submittedName>
</protein>
<evidence type="ECO:0000256" key="4">
    <source>
        <dbReference type="SAM" id="SignalP"/>
    </source>
</evidence>
<feature type="signal peptide" evidence="4">
    <location>
        <begin position="1"/>
        <end position="15"/>
    </location>
</feature>
<proteinExistence type="predicted"/>
<evidence type="ECO:0000256" key="3">
    <source>
        <dbReference type="PROSITE-ProRule" id="PRU00497"/>
    </source>
</evidence>
<dbReference type="Proteomes" id="UP001652626">
    <property type="component" value="Chromosome 6"/>
</dbReference>
<dbReference type="GO" id="GO:0008010">
    <property type="term" value="F:structural constituent of chitin-based larval cuticle"/>
    <property type="evidence" value="ECO:0007669"/>
    <property type="project" value="TreeGrafter"/>
</dbReference>
<evidence type="ECO:0000313" key="5">
    <source>
        <dbReference type="Proteomes" id="UP001652626"/>
    </source>
</evidence>
<dbReference type="Pfam" id="PF00379">
    <property type="entry name" value="Chitin_bind_4"/>
    <property type="match status" value="1"/>
</dbReference>
<evidence type="ECO:0000256" key="2">
    <source>
        <dbReference type="ARBA" id="ARBA00022729"/>
    </source>
</evidence>
<dbReference type="InterPro" id="IPR031311">
    <property type="entry name" value="CHIT_BIND_RR_consensus"/>
</dbReference>